<dbReference type="Gramene" id="Os10t0181800-00">
    <property type="protein sequence ID" value="Os10t0181800-00"/>
    <property type="gene ID" value="Os10g0181800"/>
</dbReference>
<feature type="compositionally biased region" description="Basic residues" evidence="1">
    <location>
        <begin position="58"/>
        <end position="69"/>
    </location>
</feature>
<dbReference type="PaxDb" id="39947-A0A0P0XS83"/>
<dbReference type="InParanoid" id="A0A0P0XS83"/>
<dbReference type="Proteomes" id="UP000059680">
    <property type="component" value="Chromosome 10"/>
</dbReference>
<protein>
    <submittedName>
        <fullName evidence="2">Os10g0181800 protein</fullName>
    </submittedName>
</protein>
<organism evidence="2 3">
    <name type="scientific">Oryza sativa subsp. japonica</name>
    <name type="common">Rice</name>
    <dbReference type="NCBI Taxonomy" id="39947"/>
    <lineage>
        <taxon>Eukaryota</taxon>
        <taxon>Viridiplantae</taxon>
        <taxon>Streptophyta</taxon>
        <taxon>Embryophyta</taxon>
        <taxon>Tracheophyta</taxon>
        <taxon>Spermatophyta</taxon>
        <taxon>Magnoliopsida</taxon>
        <taxon>Liliopsida</taxon>
        <taxon>Poales</taxon>
        <taxon>Poaceae</taxon>
        <taxon>BOP clade</taxon>
        <taxon>Oryzoideae</taxon>
        <taxon>Oryzeae</taxon>
        <taxon>Oryzinae</taxon>
        <taxon>Oryza</taxon>
        <taxon>Oryza sativa</taxon>
    </lineage>
</organism>
<gene>
    <name evidence="2" type="ordered locus">Os10g0181800</name>
    <name evidence="2" type="ORF">OSNPB_100181800</name>
</gene>
<sequence>MLYLRMPTCERSRWCAETWGERARDRNPLPQAHRGTRGRGRRRTRTRRPSRSCGNRGPYRRRRQRRLCRRPSPPALRDRSG</sequence>
<feature type="region of interest" description="Disordered" evidence="1">
    <location>
        <begin position="25"/>
        <end position="81"/>
    </location>
</feature>
<reference evidence="2 3" key="3">
    <citation type="journal article" date="2013" name="Rice">
        <title>Improvement of the Oryza sativa Nipponbare reference genome using next generation sequence and optical map data.</title>
        <authorList>
            <person name="Kawahara Y."/>
            <person name="de la Bastide M."/>
            <person name="Hamilton J.P."/>
            <person name="Kanamori H."/>
            <person name="McCombie W.R."/>
            <person name="Ouyang S."/>
            <person name="Schwartz D.C."/>
            <person name="Tanaka T."/>
            <person name="Wu J."/>
            <person name="Zhou S."/>
            <person name="Childs K.L."/>
            <person name="Davidson R.M."/>
            <person name="Lin H."/>
            <person name="Quesada-Ocampo L."/>
            <person name="Vaillancourt B."/>
            <person name="Sakai H."/>
            <person name="Lee S.S."/>
            <person name="Kim J."/>
            <person name="Numa H."/>
            <person name="Itoh T."/>
            <person name="Buell C.R."/>
            <person name="Matsumoto T."/>
        </authorList>
    </citation>
    <scope>NUCLEOTIDE SEQUENCE [LARGE SCALE GENOMIC DNA]</scope>
    <source>
        <strain evidence="3">cv. Nipponbare</strain>
    </source>
</reference>
<dbReference type="AlphaFoldDB" id="A0A0P0XS83"/>
<accession>A0A0P0XS83</accession>
<dbReference type="EMBL" id="AP014966">
    <property type="protein sequence ID" value="BAT10129.1"/>
    <property type="molecule type" value="Genomic_DNA"/>
</dbReference>
<reference evidence="2 3" key="2">
    <citation type="journal article" date="2013" name="Plant Cell Physiol.">
        <title>Rice Annotation Project Database (RAP-DB): an integrative and interactive database for rice genomics.</title>
        <authorList>
            <person name="Sakai H."/>
            <person name="Lee S.S."/>
            <person name="Tanaka T."/>
            <person name="Numa H."/>
            <person name="Kim J."/>
            <person name="Kawahara Y."/>
            <person name="Wakimoto H."/>
            <person name="Yang C.C."/>
            <person name="Iwamoto M."/>
            <person name="Abe T."/>
            <person name="Yamada Y."/>
            <person name="Muto A."/>
            <person name="Inokuchi H."/>
            <person name="Ikemura T."/>
            <person name="Matsumoto T."/>
            <person name="Sasaki T."/>
            <person name="Itoh T."/>
        </authorList>
    </citation>
    <scope>NUCLEOTIDE SEQUENCE [LARGE SCALE GENOMIC DNA]</scope>
    <source>
        <strain evidence="3">cv. Nipponbare</strain>
    </source>
</reference>
<evidence type="ECO:0000256" key="1">
    <source>
        <dbReference type="SAM" id="MobiDB-lite"/>
    </source>
</evidence>
<feature type="compositionally biased region" description="Basic residues" evidence="1">
    <location>
        <begin position="34"/>
        <end position="50"/>
    </location>
</feature>
<keyword evidence="3" id="KW-1185">Reference proteome</keyword>
<name>A0A0P0XS83_ORYSJ</name>
<evidence type="ECO:0000313" key="3">
    <source>
        <dbReference type="Proteomes" id="UP000059680"/>
    </source>
</evidence>
<proteinExistence type="predicted"/>
<reference evidence="3" key="1">
    <citation type="journal article" date="2005" name="Nature">
        <title>The map-based sequence of the rice genome.</title>
        <authorList>
            <consortium name="International rice genome sequencing project (IRGSP)"/>
            <person name="Matsumoto T."/>
            <person name="Wu J."/>
            <person name="Kanamori H."/>
            <person name="Katayose Y."/>
            <person name="Fujisawa M."/>
            <person name="Namiki N."/>
            <person name="Mizuno H."/>
            <person name="Yamamoto K."/>
            <person name="Antonio B.A."/>
            <person name="Baba T."/>
            <person name="Sakata K."/>
            <person name="Nagamura Y."/>
            <person name="Aoki H."/>
            <person name="Arikawa K."/>
            <person name="Arita K."/>
            <person name="Bito T."/>
            <person name="Chiden Y."/>
            <person name="Fujitsuka N."/>
            <person name="Fukunaka R."/>
            <person name="Hamada M."/>
            <person name="Harada C."/>
            <person name="Hayashi A."/>
            <person name="Hijishita S."/>
            <person name="Honda M."/>
            <person name="Hosokawa S."/>
            <person name="Ichikawa Y."/>
            <person name="Idonuma A."/>
            <person name="Iijima M."/>
            <person name="Ikeda M."/>
            <person name="Ikeno M."/>
            <person name="Ito K."/>
            <person name="Ito S."/>
            <person name="Ito T."/>
            <person name="Ito Y."/>
            <person name="Ito Y."/>
            <person name="Iwabuchi A."/>
            <person name="Kamiya K."/>
            <person name="Karasawa W."/>
            <person name="Kurita K."/>
            <person name="Katagiri S."/>
            <person name="Kikuta A."/>
            <person name="Kobayashi H."/>
            <person name="Kobayashi N."/>
            <person name="Machita K."/>
            <person name="Maehara T."/>
            <person name="Masukawa M."/>
            <person name="Mizubayashi T."/>
            <person name="Mukai Y."/>
            <person name="Nagasaki H."/>
            <person name="Nagata Y."/>
            <person name="Naito S."/>
            <person name="Nakashima M."/>
            <person name="Nakama Y."/>
            <person name="Nakamichi Y."/>
            <person name="Nakamura M."/>
            <person name="Meguro A."/>
            <person name="Negishi M."/>
            <person name="Ohta I."/>
            <person name="Ohta T."/>
            <person name="Okamoto M."/>
            <person name="Ono N."/>
            <person name="Saji S."/>
            <person name="Sakaguchi M."/>
            <person name="Sakai K."/>
            <person name="Shibata M."/>
            <person name="Shimokawa T."/>
            <person name="Song J."/>
            <person name="Takazaki Y."/>
            <person name="Terasawa K."/>
            <person name="Tsugane M."/>
            <person name="Tsuji K."/>
            <person name="Ueda S."/>
            <person name="Waki K."/>
            <person name="Yamagata H."/>
            <person name="Yamamoto M."/>
            <person name="Yamamoto S."/>
            <person name="Yamane H."/>
            <person name="Yoshiki S."/>
            <person name="Yoshihara R."/>
            <person name="Yukawa K."/>
            <person name="Zhong H."/>
            <person name="Yano M."/>
            <person name="Yuan Q."/>
            <person name="Ouyang S."/>
            <person name="Liu J."/>
            <person name="Jones K.M."/>
            <person name="Gansberger K."/>
            <person name="Moffat K."/>
            <person name="Hill J."/>
            <person name="Bera J."/>
            <person name="Fadrosh D."/>
            <person name="Jin S."/>
            <person name="Johri S."/>
            <person name="Kim M."/>
            <person name="Overton L."/>
            <person name="Reardon M."/>
            <person name="Tsitrin T."/>
            <person name="Vuong H."/>
            <person name="Weaver B."/>
            <person name="Ciecko A."/>
            <person name="Tallon L."/>
            <person name="Jackson J."/>
            <person name="Pai G."/>
            <person name="Aken S.V."/>
            <person name="Utterback T."/>
            <person name="Reidmuller S."/>
            <person name="Feldblyum T."/>
            <person name="Hsiao J."/>
            <person name="Zismann V."/>
            <person name="Iobst S."/>
            <person name="de Vazeille A.R."/>
            <person name="Buell C.R."/>
            <person name="Ying K."/>
            <person name="Li Y."/>
            <person name="Lu T."/>
            <person name="Huang Y."/>
            <person name="Zhao Q."/>
            <person name="Feng Q."/>
            <person name="Zhang L."/>
            <person name="Zhu J."/>
            <person name="Weng Q."/>
            <person name="Mu J."/>
            <person name="Lu Y."/>
            <person name="Fan D."/>
            <person name="Liu Y."/>
            <person name="Guan J."/>
            <person name="Zhang Y."/>
            <person name="Yu S."/>
            <person name="Liu X."/>
            <person name="Zhang Y."/>
            <person name="Hong G."/>
            <person name="Han B."/>
            <person name="Choisne N."/>
            <person name="Demange N."/>
            <person name="Orjeda G."/>
            <person name="Samain S."/>
            <person name="Cattolico L."/>
            <person name="Pelletier E."/>
            <person name="Couloux A."/>
            <person name="Segurens B."/>
            <person name="Wincker P."/>
            <person name="D'Hont A."/>
            <person name="Scarpelli C."/>
            <person name="Weissenbach J."/>
            <person name="Salanoubat M."/>
            <person name="Quetier F."/>
            <person name="Yu Y."/>
            <person name="Kim H.R."/>
            <person name="Rambo T."/>
            <person name="Currie J."/>
            <person name="Collura K."/>
            <person name="Luo M."/>
            <person name="Yang T."/>
            <person name="Ammiraju J.S.S."/>
            <person name="Engler F."/>
            <person name="Soderlund C."/>
            <person name="Wing R.A."/>
            <person name="Palmer L.E."/>
            <person name="de la Bastide M."/>
            <person name="Spiegel L."/>
            <person name="Nascimento L."/>
            <person name="Zutavern T."/>
            <person name="O'Shaughnessy A."/>
            <person name="Dike S."/>
            <person name="Dedhia N."/>
            <person name="Preston R."/>
            <person name="Balija V."/>
            <person name="McCombie W.R."/>
            <person name="Chow T."/>
            <person name="Chen H."/>
            <person name="Chung M."/>
            <person name="Chen C."/>
            <person name="Shaw J."/>
            <person name="Wu H."/>
            <person name="Hsiao K."/>
            <person name="Chao Y."/>
            <person name="Chu M."/>
            <person name="Cheng C."/>
            <person name="Hour A."/>
            <person name="Lee P."/>
            <person name="Lin S."/>
            <person name="Lin Y."/>
            <person name="Liou J."/>
            <person name="Liu S."/>
            <person name="Hsing Y."/>
            <person name="Raghuvanshi S."/>
            <person name="Mohanty A."/>
            <person name="Bharti A.K."/>
            <person name="Gaur A."/>
            <person name="Gupta V."/>
            <person name="Kumar D."/>
            <person name="Ravi V."/>
            <person name="Vij S."/>
            <person name="Kapur A."/>
            <person name="Khurana P."/>
            <person name="Khurana P."/>
            <person name="Khurana J.P."/>
            <person name="Tyagi A.K."/>
            <person name="Gaikwad K."/>
            <person name="Singh A."/>
            <person name="Dalal V."/>
            <person name="Srivastava S."/>
            <person name="Dixit A."/>
            <person name="Pal A.K."/>
            <person name="Ghazi I.A."/>
            <person name="Yadav M."/>
            <person name="Pandit A."/>
            <person name="Bhargava A."/>
            <person name="Sureshbabu K."/>
            <person name="Batra K."/>
            <person name="Sharma T.R."/>
            <person name="Mohapatra T."/>
            <person name="Singh N.K."/>
            <person name="Messing J."/>
            <person name="Nelson A.B."/>
            <person name="Fuks G."/>
            <person name="Kavchok S."/>
            <person name="Keizer G."/>
            <person name="Linton E."/>
            <person name="Llaca V."/>
            <person name="Song R."/>
            <person name="Tanyolac B."/>
            <person name="Young S."/>
            <person name="Ho-Il K."/>
            <person name="Hahn J.H."/>
            <person name="Sangsakoo G."/>
            <person name="Vanavichit A."/>
            <person name="de Mattos Luiz.A.T."/>
            <person name="Zimmer P.D."/>
            <person name="Malone G."/>
            <person name="Dellagostin O."/>
            <person name="de Oliveira A.C."/>
            <person name="Bevan M."/>
            <person name="Bancroft I."/>
            <person name="Minx P."/>
            <person name="Cordum H."/>
            <person name="Wilson R."/>
            <person name="Cheng Z."/>
            <person name="Jin W."/>
            <person name="Jiang J."/>
            <person name="Leong S.A."/>
            <person name="Iwama H."/>
            <person name="Gojobori T."/>
            <person name="Itoh T."/>
            <person name="Niimura Y."/>
            <person name="Fujii Y."/>
            <person name="Habara T."/>
            <person name="Sakai H."/>
            <person name="Sato Y."/>
            <person name="Wilson G."/>
            <person name="Kumar K."/>
            <person name="McCouch S."/>
            <person name="Juretic N."/>
            <person name="Hoen D."/>
            <person name="Wright S."/>
            <person name="Bruskiewich R."/>
            <person name="Bureau T."/>
            <person name="Miyao A."/>
            <person name="Hirochika H."/>
            <person name="Nishikawa T."/>
            <person name="Kadowaki K."/>
            <person name="Sugiura M."/>
            <person name="Burr B."/>
            <person name="Sasaki T."/>
        </authorList>
    </citation>
    <scope>NUCLEOTIDE SEQUENCE [LARGE SCALE GENOMIC DNA]</scope>
    <source>
        <strain evidence="3">cv. Nipponbare</strain>
    </source>
</reference>
<evidence type="ECO:0000313" key="2">
    <source>
        <dbReference type="EMBL" id="BAT10129.1"/>
    </source>
</evidence>
<feature type="non-terminal residue" evidence="2">
    <location>
        <position position="81"/>
    </location>
</feature>